<dbReference type="PANTHER" id="PTHR33121">
    <property type="entry name" value="CYCLIC DI-GMP PHOSPHODIESTERASE PDEF"/>
    <property type="match status" value="1"/>
</dbReference>
<proteinExistence type="predicted"/>
<evidence type="ECO:0000313" key="4">
    <source>
        <dbReference type="Proteomes" id="UP001500713"/>
    </source>
</evidence>
<feature type="domain" description="GGDEF" evidence="2">
    <location>
        <begin position="269"/>
        <end position="407"/>
    </location>
</feature>
<dbReference type="InterPro" id="IPR029787">
    <property type="entry name" value="Nucleotide_cyclase"/>
</dbReference>
<evidence type="ECO:0008006" key="5">
    <source>
        <dbReference type="Google" id="ProtNLM"/>
    </source>
</evidence>
<dbReference type="InterPro" id="IPR043128">
    <property type="entry name" value="Rev_trsase/Diguanyl_cyclase"/>
</dbReference>
<dbReference type="PANTHER" id="PTHR33121:SF79">
    <property type="entry name" value="CYCLIC DI-GMP PHOSPHODIESTERASE PDED-RELATED"/>
    <property type="match status" value="1"/>
</dbReference>
<accession>A0ABN1AQW7</accession>
<dbReference type="CDD" id="cd01948">
    <property type="entry name" value="EAL"/>
    <property type="match status" value="1"/>
</dbReference>
<dbReference type="SUPFAM" id="SSF141868">
    <property type="entry name" value="EAL domain-like"/>
    <property type="match status" value="1"/>
</dbReference>
<dbReference type="Pfam" id="PF00563">
    <property type="entry name" value="EAL"/>
    <property type="match status" value="1"/>
</dbReference>
<dbReference type="Gene3D" id="3.20.20.450">
    <property type="entry name" value="EAL domain"/>
    <property type="match status" value="1"/>
</dbReference>
<dbReference type="Proteomes" id="UP001500713">
    <property type="component" value="Unassembled WGS sequence"/>
</dbReference>
<evidence type="ECO:0000259" key="1">
    <source>
        <dbReference type="PROSITE" id="PS50883"/>
    </source>
</evidence>
<dbReference type="EMBL" id="BAAAEM010000003">
    <property type="protein sequence ID" value="GAA0481579.1"/>
    <property type="molecule type" value="Genomic_DNA"/>
</dbReference>
<evidence type="ECO:0000313" key="3">
    <source>
        <dbReference type="EMBL" id="GAA0481579.1"/>
    </source>
</evidence>
<dbReference type="PROSITE" id="PS50887">
    <property type="entry name" value="GGDEF"/>
    <property type="match status" value="1"/>
</dbReference>
<comment type="caution">
    <text evidence="3">The sequence shown here is derived from an EMBL/GenBank/DDBJ whole genome shotgun (WGS) entry which is preliminary data.</text>
</comment>
<dbReference type="SMART" id="SM00267">
    <property type="entry name" value="GGDEF"/>
    <property type="match status" value="1"/>
</dbReference>
<dbReference type="SMART" id="SM00052">
    <property type="entry name" value="EAL"/>
    <property type="match status" value="1"/>
</dbReference>
<dbReference type="RefSeq" id="WP_229953483.1">
    <property type="nucleotide sequence ID" value="NZ_BAAAEM010000003.1"/>
</dbReference>
<organism evidence="3 4">
    <name type="scientific">Parasphingorhabdus litoris</name>
    <dbReference type="NCBI Taxonomy" id="394733"/>
    <lineage>
        <taxon>Bacteria</taxon>
        <taxon>Pseudomonadati</taxon>
        <taxon>Pseudomonadota</taxon>
        <taxon>Alphaproteobacteria</taxon>
        <taxon>Sphingomonadales</taxon>
        <taxon>Sphingomonadaceae</taxon>
        <taxon>Parasphingorhabdus</taxon>
    </lineage>
</organism>
<dbReference type="Pfam" id="PF00990">
    <property type="entry name" value="GGDEF"/>
    <property type="match status" value="1"/>
</dbReference>
<dbReference type="PROSITE" id="PS50883">
    <property type="entry name" value="EAL"/>
    <property type="match status" value="1"/>
</dbReference>
<reference evidence="3 4" key="1">
    <citation type="journal article" date="2019" name="Int. J. Syst. Evol. Microbiol.">
        <title>The Global Catalogue of Microorganisms (GCM) 10K type strain sequencing project: providing services to taxonomists for standard genome sequencing and annotation.</title>
        <authorList>
            <consortium name="The Broad Institute Genomics Platform"/>
            <consortium name="The Broad Institute Genome Sequencing Center for Infectious Disease"/>
            <person name="Wu L."/>
            <person name="Ma J."/>
        </authorList>
    </citation>
    <scope>NUCLEOTIDE SEQUENCE [LARGE SCALE GENOMIC DNA]</scope>
    <source>
        <strain evidence="3 4">JCM 14162</strain>
    </source>
</reference>
<name>A0ABN1AQW7_9SPHN</name>
<dbReference type="InterPro" id="IPR035919">
    <property type="entry name" value="EAL_sf"/>
</dbReference>
<gene>
    <name evidence="3" type="ORF">GCM10009096_24710</name>
</gene>
<keyword evidence="4" id="KW-1185">Reference proteome</keyword>
<dbReference type="InterPro" id="IPR001633">
    <property type="entry name" value="EAL_dom"/>
</dbReference>
<dbReference type="Gene3D" id="3.30.70.270">
    <property type="match status" value="1"/>
</dbReference>
<sequence length="670" mass="73111">MRNLFLLSFQYRDPLAARISAGGWHVSSARRKDRLKGRFLSSHALTALVDLREAVDEGLAAIAELANLDENRGIAILALADEGKESDIAAKCYDAGATHFLDISNPHANLEQAINFAYRYVENVLGAGEATDDFNMLLAQIGEQWSFSKSSLSQNWISENLKSAMPEVDFNAYPVTGIYRTMSDNERARVRGAMGRLRTGAKQAAVAYVRGGNKVIQHLHDSGKRIHGRLERVTENEKDLGWAGRDLASGLRNGSAAKNWMRSRFANGHSLGLIMFGIKNFATINAAYGRVIGDEIMRRIGQRLIAKTTDYSIEKCLVARMDGQNFVVAMTLDETDEDGVQSCISQAEKLLNQVFDPISVEARDIGLVARAGVAVSDGPVDETLLIRRATLALAEAMGSDALPLKISSSSDNNILVEQQLEAELLHAIERGDITIALQPQIKVATGQLTGAEALARWNHPKLGFLGAATLFSVAERANLLDLLSSHIHKLALKTAAHWPESLSFLRLSINVTAGDLANVEFVTDMMQKIEKAGFDPMRTTLEITESALIDDITRAAERLAELRAQGLQIAIDDFGTGYSSLSYLKNLPLDYLKIDSGLTGDISGSPKDQVVVKSIIDMAHSLDLSVIAEGVETEAQLTTLAEQGCEYFQGFLRSGPISAEEFEIYALRSD</sequence>
<evidence type="ECO:0000259" key="2">
    <source>
        <dbReference type="PROSITE" id="PS50887"/>
    </source>
</evidence>
<protein>
    <recommendedName>
        <fullName evidence="5">Bifunctional diguanylate cyclase/phosphodiesterase</fullName>
    </recommendedName>
</protein>
<feature type="domain" description="EAL" evidence="1">
    <location>
        <begin position="417"/>
        <end position="670"/>
    </location>
</feature>
<dbReference type="SUPFAM" id="SSF55073">
    <property type="entry name" value="Nucleotide cyclase"/>
    <property type="match status" value="1"/>
</dbReference>
<dbReference type="InterPro" id="IPR050706">
    <property type="entry name" value="Cyclic-di-GMP_PDE-like"/>
</dbReference>
<dbReference type="InterPro" id="IPR000160">
    <property type="entry name" value="GGDEF_dom"/>
</dbReference>